<dbReference type="Gene3D" id="3.40.1390.10">
    <property type="entry name" value="MurE/MurF, N-terminal domain"/>
    <property type="match status" value="1"/>
</dbReference>
<dbReference type="EMBL" id="WJPP01000001">
    <property type="protein sequence ID" value="MRH77213.1"/>
    <property type="molecule type" value="Genomic_DNA"/>
</dbReference>
<feature type="active site" description="Proton acceptor" evidence="7">
    <location>
        <position position="240"/>
    </location>
</feature>
<dbReference type="CDD" id="cd03352">
    <property type="entry name" value="LbH_LpxD"/>
    <property type="match status" value="1"/>
</dbReference>
<dbReference type="Pfam" id="PF04613">
    <property type="entry name" value="LpxD"/>
    <property type="match status" value="1"/>
</dbReference>
<comment type="similarity">
    <text evidence="7">Belongs to the transferase hexapeptide repeat family. LpxD subfamily.</text>
</comment>
<proteinExistence type="inferred from homology"/>
<evidence type="ECO:0000256" key="6">
    <source>
        <dbReference type="ARBA" id="ARBA00023315"/>
    </source>
</evidence>
<dbReference type="SUPFAM" id="SSF51161">
    <property type="entry name" value="Trimeric LpxA-like enzymes"/>
    <property type="match status" value="1"/>
</dbReference>
<evidence type="ECO:0000256" key="2">
    <source>
        <dbReference type="ARBA" id="ARBA00022556"/>
    </source>
</evidence>
<evidence type="ECO:0000313" key="9">
    <source>
        <dbReference type="EMBL" id="MRH77213.1"/>
    </source>
</evidence>
<gene>
    <name evidence="7 9" type="primary">lpxD</name>
    <name evidence="9" type="ORF">GH984_00605</name>
</gene>
<dbReference type="InterPro" id="IPR020573">
    <property type="entry name" value="UDP_GlcNAc_AcTrfase_non-rep"/>
</dbReference>
<reference evidence="9 10" key="1">
    <citation type="submission" date="2019-11" db="EMBL/GenBank/DDBJ databases">
        <authorList>
            <person name="Zhang X.Y."/>
        </authorList>
    </citation>
    <scope>NUCLEOTIDE SEQUENCE [LARGE SCALE GENOMIC DNA]</scope>
    <source>
        <strain evidence="9 10">C176</strain>
    </source>
</reference>
<dbReference type="InterPro" id="IPR007691">
    <property type="entry name" value="LpxD"/>
</dbReference>
<keyword evidence="5 7" id="KW-0443">Lipid metabolism</keyword>
<keyword evidence="10" id="KW-1185">Reference proteome</keyword>
<feature type="domain" description="UDP-3-O-[3-hydroxymyristoyl] glucosamine N-acyltransferase non-repeat region" evidence="8">
    <location>
        <begin position="23"/>
        <end position="89"/>
    </location>
</feature>
<dbReference type="InterPro" id="IPR011004">
    <property type="entry name" value="Trimer_LpxA-like_sf"/>
</dbReference>
<dbReference type="GO" id="GO:0016020">
    <property type="term" value="C:membrane"/>
    <property type="evidence" value="ECO:0007669"/>
    <property type="project" value="GOC"/>
</dbReference>
<comment type="function">
    <text evidence="7">Catalyzes the N-acylation of UDP-3-O-acylglucosamine using 3-hydroxyacyl-ACP as the acyl donor. Is involved in the biosynthesis of lipid A, a phosphorylated glycolipid that anchors the lipopolysaccharide to the outer membrane of the cell.</text>
</comment>
<keyword evidence="4 7" id="KW-0677">Repeat</keyword>
<evidence type="ECO:0000256" key="4">
    <source>
        <dbReference type="ARBA" id="ARBA00022737"/>
    </source>
</evidence>
<keyword evidence="3 7" id="KW-0808">Transferase</keyword>
<dbReference type="InterPro" id="IPR001451">
    <property type="entry name" value="Hexapep"/>
</dbReference>
<dbReference type="Gene3D" id="2.160.10.10">
    <property type="entry name" value="Hexapeptide repeat proteins"/>
    <property type="match status" value="1"/>
</dbReference>
<protein>
    <recommendedName>
        <fullName evidence="7">UDP-3-O-acylglucosamine N-acyltransferase</fullName>
        <ecNumber evidence="7">2.3.1.191</ecNumber>
    </recommendedName>
</protein>
<dbReference type="Proteomes" id="UP000433788">
    <property type="component" value="Unassembled WGS sequence"/>
</dbReference>
<comment type="pathway">
    <text evidence="7">Bacterial outer membrane biogenesis; LPS lipid A biosynthesis.</text>
</comment>
<evidence type="ECO:0000313" key="10">
    <source>
        <dbReference type="Proteomes" id="UP000433788"/>
    </source>
</evidence>
<accession>A0A6N7QPA3</accession>
<dbReference type="NCBIfam" id="NF002060">
    <property type="entry name" value="PRK00892.1"/>
    <property type="match status" value="1"/>
</dbReference>
<comment type="catalytic activity">
    <reaction evidence="7">
        <text>a UDP-3-O-[(3R)-3-hydroxyacyl]-alpha-D-glucosamine + a (3R)-hydroxyacyl-[ACP] = a UDP-2-N,3-O-bis[(3R)-3-hydroxyacyl]-alpha-D-glucosamine + holo-[ACP] + H(+)</text>
        <dbReference type="Rhea" id="RHEA:53836"/>
        <dbReference type="Rhea" id="RHEA-COMP:9685"/>
        <dbReference type="Rhea" id="RHEA-COMP:9945"/>
        <dbReference type="ChEBI" id="CHEBI:15378"/>
        <dbReference type="ChEBI" id="CHEBI:64479"/>
        <dbReference type="ChEBI" id="CHEBI:78827"/>
        <dbReference type="ChEBI" id="CHEBI:137740"/>
        <dbReference type="ChEBI" id="CHEBI:137748"/>
        <dbReference type="EC" id="2.3.1.191"/>
    </reaction>
</comment>
<comment type="subunit">
    <text evidence="7">Homotrimer.</text>
</comment>
<evidence type="ECO:0000256" key="5">
    <source>
        <dbReference type="ARBA" id="ARBA00023098"/>
    </source>
</evidence>
<evidence type="ECO:0000256" key="1">
    <source>
        <dbReference type="ARBA" id="ARBA00022516"/>
    </source>
</evidence>
<dbReference type="Pfam" id="PF00132">
    <property type="entry name" value="Hexapep"/>
    <property type="match status" value="3"/>
</dbReference>
<dbReference type="GO" id="GO:0016410">
    <property type="term" value="F:N-acyltransferase activity"/>
    <property type="evidence" value="ECO:0007669"/>
    <property type="project" value="InterPro"/>
</dbReference>
<dbReference type="PANTHER" id="PTHR43378:SF2">
    <property type="entry name" value="UDP-3-O-ACYLGLUCOSAMINE N-ACYLTRANSFERASE 1, MITOCHONDRIAL-RELATED"/>
    <property type="match status" value="1"/>
</dbReference>
<evidence type="ECO:0000259" key="8">
    <source>
        <dbReference type="Pfam" id="PF04613"/>
    </source>
</evidence>
<dbReference type="RefSeq" id="WP_153718287.1">
    <property type="nucleotide sequence ID" value="NZ_WJPP01000001.1"/>
</dbReference>
<dbReference type="GO" id="GO:0103118">
    <property type="term" value="F:UDP-3-O-[(3R)-3-hydroxyacyl]-glucosamine N-acyltransferase activity"/>
    <property type="evidence" value="ECO:0007669"/>
    <property type="project" value="UniProtKB-EC"/>
</dbReference>
<evidence type="ECO:0000256" key="7">
    <source>
        <dbReference type="HAMAP-Rule" id="MF_00523"/>
    </source>
</evidence>
<dbReference type="UniPathway" id="UPA00973"/>
<name>A0A6N7QPA3_9GAMM</name>
<keyword evidence="1 7" id="KW-0444">Lipid biosynthesis</keyword>
<dbReference type="PANTHER" id="PTHR43378">
    <property type="entry name" value="UDP-3-O-ACYLGLUCOSAMINE N-ACYLTRANSFERASE"/>
    <property type="match status" value="1"/>
</dbReference>
<dbReference type="Gene3D" id="1.20.5.170">
    <property type="match status" value="1"/>
</dbReference>
<dbReference type="HAMAP" id="MF_00523">
    <property type="entry name" value="LpxD"/>
    <property type="match status" value="1"/>
</dbReference>
<keyword evidence="2 7" id="KW-0441">Lipid A biosynthesis</keyword>
<organism evidence="9 10">
    <name type="scientific">Spiribacter salilacus</name>
    <dbReference type="NCBI Taxonomy" id="2664894"/>
    <lineage>
        <taxon>Bacteria</taxon>
        <taxon>Pseudomonadati</taxon>
        <taxon>Pseudomonadota</taxon>
        <taxon>Gammaproteobacteria</taxon>
        <taxon>Chromatiales</taxon>
        <taxon>Ectothiorhodospiraceae</taxon>
        <taxon>Spiribacter</taxon>
    </lineage>
</organism>
<dbReference type="EC" id="2.3.1.191" evidence="7"/>
<comment type="caution">
    <text evidence="9">The sequence shown here is derived from an EMBL/GenBank/DDBJ whole genome shotgun (WGS) entry which is preliminary data.</text>
</comment>
<keyword evidence="6 7" id="KW-0012">Acyltransferase</keyword>
<sequence>MSRKITLSELAELTGCERRGPADLVITQVSSLQAAGPSSISFLANSRYKKSLADTQAGAVILNAAAAEHFAGARLISGNPYLTFAQVARALNPARQAKSGIHPSAVIDASASVAPSAEIGPFVYIGAGTVIGEQSIISAGTVIGDDVSIGSQCVLHANVTIQEGCTLGNRVVLHPGVVVGGDGFGFAQDNERWVGVPQLGRVILEDEVEIGANSTVDRGSQEDTWIEEGVKIDNLVQIAHNVRIGAHTVIASGTGISGSTKIGRCCTIAGQVGFAGHLEIADHCTFTGKSMVIGNVPEPGIYSSGMPSMPWRDWRKTAVRVKQLDGLARRVEQLEQNMKKDNDDD</sequence>
<dbReference type="GO" id="GO:0009245">
    <property type="term" value="P:lipid A biosynthetic process"/>
    <property type="evidence" value="ECO:0007669"/>
    <property type="project" value="UniProtKB-UniRule"/>
</dbReference>
<evidence type="ECO:0000256" key="3">
    <source>
        <dbReference type="ARBA" id="ARBA00022679"/>
    </source>
</evidence>
<dbReference type="NCBIfam" id="TIGR01853">
    <property type="entry name" value="lipid_A_lpxD"/>
    <property type="match status" value="1"/>
</dbReference>
<dbReference type="AlphaFoldDB" id="A0A6N7QPA3"/>